<keyword evidence="4 12" id="KW-0548">Nucleotidyltransferase</keyword>
<keyword evidence="1 12" id="KW-0240">DNA-directed RNA polymerase</keyword>
<evidence type="ECO:0000256" key="6">
    <source>
        <dbReference type="ARBA" id="ARBA00022723"/>
    </source>
</evidence>
<gene>
    <name evidence="12" type="primary">dnaG</name>
    <name evidence="14" type="ORF">JCM9152_2101</name>
</gene>
<keyword evidence="15" id="KW-1185">Reference proteome</keyword>
<dbReference type="GO" id="GO:1990077">
    <property type="term" value="C:primosome complex"/>
    <property type="evidence" value="ECO:0007669"/>
    <property type="project" value="UniProtKB-KW"/>
</dbReference>
<evidence type="ECO:0000256" key="2">
    <source>
        <dbReference type="ARBA" id="ARBA00022515"/>
    </source>
</evidence>
<dbReference type="InterPro" id="IPR034151">
    <property type="entry name" value="TOPRIM_DnaG_bac"/>
</dbReference>
<keyword evidence="9" id="KW-0460">Magnesium</keyword>
<keyword evidence="2 12" id="KW-0639">Primosome</keyword>
<dbReference type="Pfam" id="PF01807">
    <property type="entry name" value="Zn_ribbon_DnaG"/>
    <property type="match status" value="1"/>
</dbReference>
<evidence type="ECO:0000313" key="15">
    <source>
        <dbReference type="Proteomes" id="UP000018895"/>
    </source>
</evidence>
<dbReference type="InterPro" id="IPR037068">
    <property type="entry name" value="DNA_primase_core_N_sf"/>
</dbReference>
<evidence type="ECO:0000256" key="11">
    <source>
        <dbReference type="ARBA" id="ARBA00023163"/>
    </source>
</evidence>
<dbReference type="NCBIfam" id="TIGR01391">
    <property type="entry name" value="dnaG"/>
    <property type="match status" value="1"/>
</dbReference>
<keyword evidence="7 12" id="KW-0863">Zinc-finger</keyword>
<comment type="subunit">
    <text evidence="12">Monomer. Interacts with DnaB.</text>
</comment>
<comment type="cofactor">
    <cofactor evidence="12">
        <name>Zn(2+)</name>
        <dbReference type="ChEBI" id="CHEBI:29105"/>
    </cofactor>
    <text evidence="12">Binds 1 zinc ion per monomer.</text>
</comment>
<dbReference type="Pfam" id="PF13155">
    <property type="entry name" value="Toprim_2"/>
    <property type="match status" value="1"/>
</dbReference>
<dbReference type="SMART" id="SM00400">
    <property type="entry name" value="ZnF_CHCC"/>
    <property type="match status" value="1"/>
</dbReference>
<evidence type="ECO:0000256" key="3">
    <source>
        <dbReference type="ARBA" id="ARBA00022679"/>
    </source>
</evidence>
<dbReference type="Pfam" id="PF08275">
    <property type="entry name" value="DNAG_N"/>
    <property type="match status" value="1"/>
</dbReference>
<evidence type="ECO:0000256" key="12">
    <source>
        <dbReference type="HAMAP-Rule" id="MF_00974"/>
    </source>
</evidence>
<reference evidence="14" key="1">
    <citation type="journal article" date="2014" name="Genome Announc.">
        <title>Draft Genome Sequences of Three Alkaliphilic Bacillus Strains, Bacillus wakoensis JCM 9140T, Bacillus akibai JCM 9157T, and Bacillus hemicellulosilyticus JCM 9152T.</title>
        <authorList>
            <person name="Yuki M."/>
            <person name="Oshima K."/>
            <person name="Suda W."/>
            <person name="Oshida Y."/>
            <person name="Kitamura K."/>
            <person name="Iida T."/>
            <person name="Hattori M."/>
            <person name="Ohkuma M."/>
        </authorList>
    </citation>
    <scope>NUCLEOTIDE SEQUENCE [LARGE SCALE GENOMIC DNA]</scope>
    <source>
        <strain evidence="14">JCM 9152</strain>
    </source>
</reference>
<dbReference type="HAMAP" id="MF_00974">
    <property type="entry name" value="DNA_primase_DnaG"/>
    <property type="match status" value="1"/>
</dbReference>
<comment type="caution">
    <text evidence="14">The sequence shown here is derived from an EMBL/GenBank/DDBJ whole genome shotgun (WGS) entry which is preliminary data.</text>
</comment>
<comment type="similarity">
    <text evidence="12">Belongs to the DnaG primase family.</text>
</comment>
<keyword evidence="3 12" id="KW-0808">Transferase</keyword>
<dbReference type="SUPFAM" id="SSF57783">
    <property type="entry name" value="Zinc beta-ribbon"/>
    <property type="match status" value="1"/>
</dbReference>
<keyword evidence="6 12" id="KW-0479">Metal-binding</keyword>
<dbReference type="GO" id="GO:0003899">
    <property type="term" value="F:DNA-directed RNA polymerase activity"/>
    <property type="evidence" value="ECO:0007669"/>
    <property type="project" value="UniProtKB-UniRule"/>
</dbReference>
<dbReference type="InterPro" id="IPR013264">
    <property type="entry name" value="DNAG_N"/>
</dbReference>
<dbReference type="FunFam" id="3.90.980.10:FF:000001">
    <property type="entry name" value="DNA primase"/>
    <property type="match status" value="1"/>
</dbReference>
<dbReference type="SUPFAM" id="SSF56731">
    <property type="entry name" value="DNA primase core"/>
    <property type="match status" value="1"/>
</dbReference>
<evidence type="ECO:0000256" key="9">
    <source>
        <dbReference type="ARBA" id="ARBA00022842"/>
    </source>
</evidence>
<evidence type="ECO:0000256" key="8">
    <source>
        <dbReference type="ARBA" id="ARBA00022833"/>
    </source>
</evidence>
<evidence type="ECO:0000256" key="7">
    <source>
        <dbReference type="ARBA" id="ARBA00022771"/>
    </source>
</evidence>
<keyword evidence="8 12" id="KW-0862">Zinc</keyword>
<protein>
    <recommendedName>
        <fullName evidence="12">DNA primase</fullName>
        <ecNumber evidence="12">2.7.7.101</ecNumber>
    </recommendedName>
</protein>
<dbReference type="GO" id="GO:0006269">
    <property type="term" value="P:DNA replication, synthesis of primer"/>
    <property type="evidence" value="ECO:0007669"/>
    <property type="project" value="UniProtKB-UniRule"/>
</dbReference>
<evidence type="ECO:0000256" key="4">
    <source>
        <dbReference type="ARBA" id="ARBA00022695"/>
    </source>
</evidence>
<dbReference type="InterPro" id="IPR006295">
    <property type="entry name" value="DNA_primase_DnaG"/>
</dbReference>
<evidence type="ECO:0000256" key="1">
    <source>
        <dbReference type="ARBA" id="ARBA00022478"/>
    </source>
</evidence>
<dbReference type="InterPro" id="IPR002694">
    <property type="entry name" value="Znf_CHC2"/>
</dbReference>
<comment type="domain">
    <text evidence="12">Contains an N-terminal zinc-binding domain, a central core domain that contains the primase activity, and a C-terminal DnaB-binding domain.</text>
</comment>
<dbReference type="AlphaFoldDB" id="W4QF01"/>
<dbReference type="InterPro" id="IPR030846">
    <property type="entry name" value="DnaG_bac"/>
</dbReference>
<organism evidence="14 15">
    <name type="scientific">Halalkalibacter hemicellulosilyticusJCM 9152</name>
    <dbReference type="NCBI Taxonomy" id="1236971"/>
    <lineage>
        <taxon>Bacteria</taxon>
        <taxon>Bacillati</taxon>
        <taxon>Bacillota</taxon>
        <taxon>Bacilli</taxon>
        <taxon>Bacillales</taxon>
        <taxon>Bacillaceae</taxon>
        <taxon>Halalkalibacter</taxon>
    </lineage>
</organism>
<dbReference type="FunFam" id="3.90.580.10:FF:000001">
    <property type="entry name" value="DNA primase"/>
    <property type="match status" value="1"/>
</dbReference>
<dbReference type="Gene3D" id="3.90.980.10">
    <property type="entry name" value="DNA primase, catalytic core, N-terminal domain"/>
    <property type="match status" value="1"/>
</dbReference>
<dbReference type="InterPro" id="IPR036977">
    <property type="entry name" value="DNA_primase_Znf_CHC2"/>
</dbReference>
<evidence type="ECO:0000256" key="5">
    <source>
        <dbReference type="ARBA" id="ARBA00022705"/>
    </source>
</evidence>
<evidence type="ECO:0000313" key="14">
    <source>
        <dbReference type="EMBL" id="GAE30685.1"/>
    </source>
</evidence>
<feature type="domain" description="Toprim" evidence="13">
    <location>
        <begin position="259"/>
        <end position="340"/>
    </location>
</feature>
<name>W4QF01_9BACI</name>
<dbReference type="Proteomes" id="UP000018895">
    <property type="component" value="Unassembled WGS sequence"/>
</dbReference>
<keyword evidence="5 12" id="KW-0235">DNA replication</keyword>
<dbReference type="PANTHER" id="PTHR30313:SF2">
    <property type="entry name" value="DNA PRIMASE"/>
    <property type="match status" value="1"/>
</dbReference>
<evidence type="ECO:0000259" key="13">
    <source>
        <dbReference type="PROSITE" id="PS50880"/>
    </source>
</evidence>
<dbReference type="InterPro" id="IPR006171">
    <property type="entry name" value="TOPRIM_dom"/>
</dbReference>
<dbReference type="EMBL" id="BAUU01000013">
    <property type="protein sequence ID" value="GAE30685.1"/>
    <property type="molecule type" value="Genomic_DNA"/>
</dbReference>
<dbReference type="GO" id="GO:0008270">
    <property type="term" value="F:zinc ion binding"/>
    <property type="evidence" value="ECO:0007669"/>
    <property type="project" value="UniProtKB-UniRule"/>
</dbReference>
<dbReference type="GO" id="GO:0003677">
    <property type="term" value="F:DNA binding"/>
    <property type="evidence" value="ECO:0007669"/>
    <property type="project" value="UniProtKB-KW"/>
</dbReference>
<dbReference type="Gene3D" id="3.40.1360.10">
    <property type="match status" value="1"/>
</dbReference>
<feature type="zinc finger region" description="CHC2-type" evidence="12">
    <location>
        <begin position="40"/>
        <end position="64"/>
    </location>
</feature>
<dbReference type="SMART" id="SM00493">
    <property type="entry name" value="TOPRIM"/>
    <property type="match status" value="1"/>
</dbReference>
<accession>W4QF01</accession>
<dbReference type="STRING" id="1236971.JCM9152_2101"/>
<keyword evidence="11 12" id="KW-0804">Transcription</keyword>
<sequence length="404" mass="45057">MTTRIPDSVIEQIRRSTDIVDVISDHVQLKKQGRQYSGLCPFHGENTPSFSVSPDKQLYHCFGCGAGGNVFTFLMELENLSFVEAAVQLGKRANIDVSIEGTPSTNVSKPQQNMKKAHSIAAKMYHHVLMLTEEGKLGREYLDERGFTREQVEHFQIGFSPDRWDALSTVLAKREFKQAEMVEASLLGERESDGGTYDRFRNRLMFPIWDAKGQVIAFGGRTISDEKPKYLNSSDSAIFHKSQTLYGLHLARSSIRKQSSIVLFEGYVDVIAAWSAGVTNGVATLGTALTEEQARMMRRNAETVTLCYDSDSAGLEAAYKNASILQNEGCIVKVAKMPDSYDPDDYIQAFGAERFKTDVIGSSLTLMAFKMLYLRQGRNLQDESERMSYIEAVLSEIASLKKAG</sequence>
<dbReference type="Gene3D" id="3.90.580.10">
    <property type="entry name" value="Zinc finger, CHC2-type domain"/>
    <property type="match status" value="1"/>
</dbReference>
<comment type="catalytic activity">
    <reaction evidence="12">
        <text>ssDNA + n NTP = ssDNA/pppN(pN)n-1 hybrid + (n-1) diphosphate.</text>
        <dbReference type="EC" id="2.7.7.101"/>
    </reaction>
</comment>
<proteinExistence type="inferred from homology"/>
<dbReference type="PROSITE" id="PS50880">
    <property type="entry name" value="TOPRIM"/>
    <property type="match status" value="1"/>
</dbReference>
<dbReference type="CDD" id="cd03364">
    <property type="entry name" value="TOPRIM_DnaG_primases"/>
    <property type="match status" value="1"/>
</dbReference>
<dbReference type="GO" id="GO:0000428">
    <property type="term" value="C:DNA-directed RNA polymerase complex"/>
    <property type="evidence" value="ECO:0007669"/>
    <property type="project" value="UniProtKB-KW"/>
</dbReference>
<comment type="function">
    <text evidence="12">RNA polymerase that catalyzes the synthesis of short RNA molecules used as primers for DNA polymerase during DNA replication.</text>
</comment>
<keyword evidence="10 12" id="KW-0238">DNA-binding</keyword>
<dbReference type="InterPro" id="IPR050219">
    <property type="entry name" value="DnaG_primase"/>
</dbReference>
<dbReference type="EC" id="2.7.7.101" evidence="12"/>
<dbReference type="GO" id="GO:0005737">
    <property type="term" value="C:cytoplasm"/>
    <property type="evidence" value="ECO:0007669"/>
    <property type="project" value="TreeGrafter"/>
</dbReference>
<dbReference type="PANTHER" id="PTHR30313">
    <property type="entry name" value="DNA PRIMASE"/>
    <property type="match status" value="1"/>
</dbReference>
<evidence type="ECO:0000256" key="10">
    <source>
        <dbReference type="ARBA" id="ARBA00023125"/>
    </source>
</evidence>